<dbReference type="GO" id="GO:0004620">
    <property type="term" value="F:phospholipase activity"/>
    <property type="evidence" value="ECO:0007669"/>
    <property type="project" value="TreeGrafter"/>
</dbReference>
<dbReference type="EMBL" id="MH325199">
    <property type="protein sequence ID" value="AXN93593.1"/>
    <property type="molecule type" value="Genomic_DNA"/>
</dbReference>
<dbReference type="Gene3D" id="2.60.120.200">
    <property type="match status" value="1"/>
</dbReference>
<feature type="short sequence motif" description="GXGXXG" evidence="5">
    <location>
        <begin position="334"/>
        <end position="339"/>
    </location>
</feature>
<keyword evidence="4" id="KW-1015">Disulfide bond</keyword>
<keyword evidence="2" id="KW-0732">Signal</keyword>
<keyword evidence="5" id="KW-0442">Lipid degradation</keyword>
<dbReference type="SUPFAM" id="SSF52151">
    <property type="entry name" value="FabD/lysophospholipase-like"/>
    <property type="match status" value="1"/>
</dbReference>
<proteinExistence type="inferred from homology"/>
<feature type="region of interest" description="Disordered" evidence="6">
    <location>
        <begin position="267"/>
        <end position="294"/>
    </location>
</feature>
<dbReference type="InterPro" id="IPR013320">
    <property type="entry name" value="ConA-like_dom_sf"/>
</dbReference>
<accession>A0A346GB39</accession>
<evidence type="ECO:0000256" key="2">
    <source>
        <dbReference type="ARBA" id="ARBA00022729"/>
    </source>
</evidence>
<dbReference type="SUPFAM" id="SSF49899">
    <property type="entry name" value="Concanavalin A-like lectins/glucanases"/>
    <property type="match status" value="1"/>
</dbReference>
<dbReference type="InterPro" id="IPR016035">
    <property type="entry name" value="Acyl_Trfase/lysoPLipase"/>
</dbReference>
<feature type="short sequence motif" description="DGA/G" evidence="5">
    <location>
        <begin position="523"/>
        <end position="525"/>
    </location>
</feature>
<evidence type="ECO:0000313" key="8">
    <source>
        <dbReference type="EMBL" id="AXN93593.1"/>
    </source>
</evidence>
<evidence type="ECO:0000256" key="4">
    <source>
        <dbReference type="ARBA" id="ARBA00023157"/>
    </source>
</evidence>
<dbReference type="GO" id="GO:0047372">
    <property type="term" value="F:monoacylglycerol lipase activity"/>
    <property type="evidence" value="ECO:0007669"/>
    <property type="project" value="TreeGrafter"/>
</dbReference>
<name>A0A346GB39_9NOST</name>
<dbReference type="Pfam" id="PF13385">
    <property type="entry name" value="Laminin_G_3"/>
    <property type="match status" value="1"/>
</dbReference>
<feature type="active site" description="Proton acceptor" evidence="5">
    <location>
        <position position="523"/>
    </location>
</feature>
<evidence type="ECO:0000256" key="1">
    <source>
        <dbReference type="ARBA" id="ARBA00010240"/>
    </source>
</evidence>
<feature type="domain" description="PNPLA" evidence="7">
    <location>
        <begin position="330"/>
        <end position="536"/>
    </location>
</feature>
<evidence type="ECO:0000256" key="3">
    <source>
        <dbReference type="ARBA" id="ARBA00023098"/>
    </source>
</evidence>
<keyword evidence="5" id="KW-0378">Hydrolase</keyword>
<dbReference type="AlphaFoldDB" id="A0A346GB39"/>
<comment type="similarity">
    <text evidence="1">Belongs to the patatin family.</text>
</comment>
<sequence>MPWKSCTVNSSVSPQKKQAKKHLAPEIMVKDNEQNQSEAAVALQPNQFTPSGLVFDGKDIYIDLGKKPEFKIAQQITLEAWINCQAQRRRTGIITNVFDTGQIESGYGLLLDGKSGIFFALKTPSKGIQYLSSKENSIQLNHWHHIAGTYDGKRMRVYVDGVEKATKATADSSIDYNPENNLVIGIYQDNNESYPFQGQIAEVRIWNKARSEAEIQADMTHILVGNEPGLVGYWPLSDAPGTIIIQDKTNHANHGNIIDKTVGVKTEISRENQQPTPPQSESQEVIPKTTQPPTPMLEQTQVIIPETPQATKTKQERTKNKTSKYPYKILSIDGGGIRGIIPAMILEEIETRTQKPIASLFDLIAGTSTGGIVALGLTKPQLNATKKPAYTAKDLVNIFAEHGNVIFYEPLYAELLGEFDEILKPKYTSEGRNDILTQYFGSTTIVEAITEILIPSYDIEQRVPVLFSSNINKENITSRKLRKIGEGFTMKEAAMATSAAPTYFAPYRIPTSHNENGFYTLVDGGVFANNPTGLAVIESIIGAKEAIKKGEEPWTLDNTLVVSLGTGSLTKPYPYQEAKNWGLLGWARPMLNIVLDGVNQAISSQIEELIPQSEDKSQQQYYRLQAYLDESLEAMDNAKFNNIRMLIQVAKQMIAERTEEIDELCNKLVN</sequence>
<keyword evidence="3 5" id="KW-0443">Lipid metabolism</keyword>
<dbReference type="InterPro" id="IPR006558">
    <property type="entry name" value="LamG-like"/>
</dbReference>
<gene>
    <name evidence="8" type="primary">orf2</name>
</gene>
<feature type="compositionally biased region" description="Polar residues" evidence="6">
    <location>
        <begin position="1"/>
        <end position="16"/>
    </location>
</feature>
<dbReference type="PROSITE" id="PS51635">
    <property type="entry name" value="PNPLA"/>
    <property type="match status" value="1"/>
</dbReference>
<evidence type="ECO:0000259" key="7">
    <source>
        <dbReference type="PROSITE" id="PS51635"/>
    </source>
</evidence>
<evidence type="ECO:0000256" key="6">
    <source>
        <dbReference type="SAM" id="MobiDB-lite"/>
    </source>
</evidence>
<dbReference type="Pfam" id="PF01734">
    <property type="entry name" value="Patatin"/>
    <property type="match status" value="1"/>
</dbReference>
<protein>
    <submittedName>
        <fullName evidence="8">ORF2</fullName>
    </submittedName>
</protein>
<dbReference type="PANTHER" id="PTHR32176">
    <property type="entry name" value="XYLOSE ISOMERASE"/>
    <property type="match status" value="1"/>
</dbReference>
<organism evidence="8">
    <name type="scientific">Anabaena minutissima UTEX B 1613</name>
    <dbReference type="NCBI Taxonomy" id="2303153"/>
    <lineage>
        <taxon>Bacteria</taxon>
        <taxon>Bacillati</taxon>
        <taxon>Cyanobacteriota</taxon>
        <taxon>Cyanophyceae</taxon>
        <taxon>Nostocales</taxon>
        <taxon>Nostocaceae</taxon>
        <taxon>Anabaena</taxon>
    </lineage>
</organism>
<reference evidence="8" key="1">
    <citation type="submission" date="2018-05" db="EMBL/GenBank/DDBJ databases">
        <title>The structural diversity of cytotoxic puwainaphycin and minutissamide lipopeptides is generated by a common biosynthetic pathway employing two alternative starter modules.</title>
        <authorList>
            <person name="Mares J."/>
            <person name="Hajek J."/>
            <person name="Urajova P."/>
            <person name="Kust A."/>
            <person name="Jokela J."/>
            <person name="Saurav K."/>
            <person name="Galica T."/>
            <person name="Capkova K."/>
            <person name="Mattila A."/>
            <person name="Haapaniemi E."/>
            <person name="Permi P."/>
            <person name="Mysterud I."/>
            <person name="Skulberg O.M."/>
            <person name="Karlsen J."/>
            <person name="Fewer D.P."/>
            <person name="Sivonen K."/>
            <person name="Tonnesen H.H."/>
            <person name="Hrouzek P."/>
        </authorList>
    </citation>
    <scope>NUCLEOTIDE SEQUENCE</scope>
    <source>
        <strain evidence="8">UTEX B 1613</strain>
    </source>
</reference>
<feature type="short sequence motif" description="GXSXG" evidence="5">
    <location>
        <begin position="366"/>
        <end position="370"/>
    </location>
</feature>
<dbReference type="Gene3D" id="3.40.1090.10">
    <property type="entry name" value="Cytosolic phospholipase A2 catalytic domain"/>
    <property type="match status" value="1"/>
</dbReference>
<dbReference type="PANTHER" id="PTHR32176:SF92">
    <property type="entry name" value="XYLOSE ISOMERASE"/>
    <property type="match status" value="1"/>
</dbReference>
<feature type="region of interest" description="Disordered" evidence="6">
    <location>
        <begin position="1"/>
        <end position="22"/>
    </location>
</feature>
<dbReference type="InterPro" id="IPR002641">
    <property type="entry name" value="PNPLA_dom"/>
</dbReference>
<dbReference type="GO" id="GO:0016042">
    <property type="term" value="P:lipid catabolic process"/>
    <property type="evidence" value="ECO:0007669"/>
    <property type="project" value="UniProtKB-UniRule"/>
</dbReference>
<dbReference type="SMART" id="SM00560">
    <property type="entry name" value="LamGL"/>
    <property type="match status" value="1"/>
</dbReference>
<feature type="active site" description="Nucleophile" evidence="5">
    <location>
        <position position="368"/>
    </location>
</feature>
<evidence type="ECO:0000256" key="5">
    <source>
        <dbReference type="PROSITE-ProRule" id="PRU01161"/>
    </source>
</evidence>